<protein>
    <submittedName>
        <fullName evidence="1">Uncharacterized protein</fullName>
    </submittedName>
</protein>
<comment type="caution">
    <text evidence="1">The sequence shown here is derived from an EMBL/GenBank/DDBJ whole genome shotgun (WGS) entry which is preliminary data.</text>
</comment>
<dbReference type="EMBL" id="QKWP01000585">
    <property type="protein sequence ID" value="RIB17750.1"/>
    <property type="molecule type" value="Genomic_DNA"/>
</dbReference>
<keyword evidence="2" id="KW-1185">Reference proteome</keyword>
<reference evidence="1 2" key="1">
    <citation type="submission" date="2018-06" db="EMBL/GenBank/DDBJ databases">
        <title>Comparative genomics reveals the genomic features of Rhizophagus irregularis, R. cerebriforme, R. diaphanum and Gigaspora rosea, and their symbiotic lifestyle signature.</title>
        <authorList>
            <person name="Morin E."/>
            <person name="San Clemente H."/>
            <person name="Chen E.C.H."/>
            <person name="De La Providencia I."/>
            <person name="Hainaut M."/>
            <person name="Kuo A."/>
            <person name="Kohler A."/>
            <person name="Murat C."/>
            <person name="Tang N."/>
            <person name="Roy S."/>
            <person name="Loubradou J."/>
            <person name="Henrissat B."/>
            <person name="Grigoriev I.V."/>
            <person name="Corradi N."/>
            <person name="Roux C."/>
            <person name="Martin F.M."/>
        </authorList>
    </citation>
    <scope>NUCLEOTIDE SEQUENCE [LARGE SCALE GENOMIC DNA]</scope>
    <source>
        <strain evidence="1 2">DAOM 194757</strain>
    </source>
</reference>
<name>A0A397V5L4_9GLOM</name>
<sequence length="525" mass="61285">MAEMEENPGPKHTLETQYLLERWESIKKELRLFTEPIKEIKSFGPDKRLHYGRRPDSSLFHSVDPSLMHFPRLSEENLNKIDQYAIDIIYRLPKKGTFGVYSCNGTYCYRSFNPNEDHHLVITEEPTFNPPDAIAFHWEYSGRILACLRFLFVFIVPGLKYFIRSSRPGVHALFAENISAVYHHNSPNGVSNLWGNGLFCDGAWISESPSIKNTAILLSQYLNYGDVYGMDECNWRYFDIKFMSLSIRDSHYSNNPLEALDWVETHGKKVNVARLTRSQHQLKLYPIDYHLAIASCRNSSPYYPISQFLVHSPPDSRTLETADTEFSEKWIENFVNEYHIKYGPLEIFKGYFTNISIMDLISSDISYNNPEELLPISTDRTKSLFKDEPSSELFKQWDQWLIETHFGQKYQVHSTNIKDLSKLARNIFPLCSSTNIRTGFSQLENKFPDKIICDDYIKTSLQLDHFSLYLKVLDRQIEFMILNTSRITSYTTLLNELNNILHFYLFCAGVVMNNIHYRDIRKGSF</sequence>
<evidence type="ECO:0000313" key="1">
    <source>
        <dbReference type="EMBL" id="RIB17750.1"/>
    </source>
</evidence>
<gene>
    <name evidence="1" type="ORF">C2G38_2142455</name>
</gene>
<accession>A0A397V5L4</accession>
<organism evidence="1 2">
    <name type="scientific">Gigaspora rosea</name>
    <dbReference type="NCBI Taxonomy" id="44941"/>
    <lineage>
        <taxon>Eukaryota</taxon>
        <taxon>Fungi</taxon>
        <taxon>Fungi incertae sedis</taxon>
        <taxon>Mucoromycota</taxon>
        <taxon>Glomeromycotina</taxon>
        <taxon>Glomeromycetes</taxon>
        <taxon>Diversisporales</taxon>
        <taxon>Gigasporaceae</taxon>
        <taxon>Gigaspora</taxon>
    </lineage>
</organism>
<proteinExistence type="predicted"/>
<dbReference type="OrthoDB" id="2356167at2759"/>
<dbReference type="AlphaFoldDB" id="A0A397V5L4"/>
<evidence type="ECO:0000313" key="2">
    <source>
        <dbReference type="Proteomes" id="UP000266673"/>
    </source>
</evidence>
<dbReference type="Proteomes" id="UP000266673">
    <property type="component" value="Unassembled WGS sequence"/>
</dbReference>